<dbReference type="AlphaFoldDB" id="J9GPC8"/>
<sequence length="350" mass="41714">MRIVLFCENKYAIDILYPIYQEAIKSADNQVLWYIHLPKIPMFPLKDQVDYTHSMQAVYDFSPEAIYVPGNIVPYYLPGVKIQVFHGYAAEKKDHWVIRRYFDLYLTQGPFFTEKFTELSRKYGDFEVLETGWPKQDWIKAHWHDFDEEREKLLKEHGRKQIVLYAPTFSPSLTSLPALKEALVHLVKEKDVVLLLKFHPLTRPEWIAEYKELAQKEEHIVWVDDFNVTKYQLMSDLMISDTSSTVYEFLLLGRPVVTYRSIAKDIYWTNITEVDQLPDAFEAALHNEEDITRRRWVVDHYDPHLDGKVCQRMLEAAADYIRRHGVPKKRKLNLWRKYTSIKRFGRIKRH</sequence>
<dbReference type="Gene3D" id="3.40.50.12580">
    <property type="match status" value="1"/>
</dbReference>
<dbReference type="InterPro" id="IPR007554">
    <property type="entry name" value="Glycerophosphate_synth"/>
</dbReference>
<comment type="caution">
    <text evidence="1">The sequence shown here is derived from an EMBL/GenBank/DDBJ whole genome shotgun (WGS) entry which is preliminary data.</text>
</comment>
<dbReference type="PANTHER" id="PTHR37316">
    <property type="entry name" value="TEICHOIC ACID GLYCEROL-PHOSPHATE PRIMASE"/>
    <property type="match status" value="1"/>
</dbReference>
<accession>J9GPC8</accession>
<dbReference type="GO" id="GO:0047355">
    <property type="term" value="F:CDP-glycerol glycerophosphotransferase activity"/>
    <property type="evidence" value="ECO:0007669"/>
    <property type="project" value="InterPro"/>
</dbReference>
<dbReference type="PANTHER" id="PTHR37316:SF3">
    <property type="entry name" value="TEICHOIC ACID GLYCEROL-PHOSPHATE TRANSFERASE"/>
    <property type="match status" value="1"/>
</dbReference>
<evidence type="ECO:0000313" key="1">
    <source>
        <dbReference type="EMBL" id="EJX10032.1"/>
    </source>
</evidence>
<dbReference type="InterPro" id="IPR043148">
    <property type="entry name" value="TagF_C"/>
</dbReference>
<protein>
    <submittedName>
        <fullName evidence="1">Protein containing CDP-glycerol glycerophosphotransferase domain protein</fullName>
    </submittedName>
</protein>
<name>J9GPC8_9ZZZZ</name>
<dbReference type="Pfam" id="PF04464">
    <property type="entry name" value="Glyphos_transf"/>
    <property type="match status" value="1"/>
</dbReference>
<proteinExistence type="predicted"/>
<keyword evidence="1" id="KW-0808">Transferase</keyword>
<dbReference type="GO" id="GO:0016020">
    <property type="term" value="C:membrane"/>
    <property type="evidence" value="ECO:0007669"/>
    <property type="project" value="InterPro"/>
</dbReference>
<dbReference type="SUPFAM" id="SSF53756">
    <property type="entry name" value="UDP-Glycosyltransferase/glycogen phosphorylase"/>
    <property type="match status" value="1"/>
</dbReference>
<reference evidence="1" key="1">
    <citation type="journal article" date="2012" name="PLoS ONE">
        <title>Gene sets for utilization of primary and secondary nutrition supplies in the distal gut of endangered iberian lynx.</title>
        <authorList>
            <person name="Alcaide M."/>
            <person name="Messina E."/>
            <person name="Richter M."/>
            <person name="Bargiela R."/>
            <person name="Peplies J."/>
            <person name="Huws S.A."/>
            <person name="Newbold C.J."/>
            <person name="Golyshin P.N."/>
            <person name="Simon M.A."/>
            <person name="Lopez G."/>
            <person name="Yakimov M.M."/>
            <person name="Ferrer M."/>
        </authorList>
    </citation>
    <scope>NUCLEOTIDE SEQUENCE</scope>
</reference>
<gene>
    <name evidence="1" type="ORF">EVA_01859</name>
</gene>
<dbReference type="InterPro" id="IPR051612">
    <property type="entry name" value="Teichoic_Acid_Biosynth"/>
</dbReference>
<organism evidence="1">
    <name type="scientific">gut metagenome</name>
    <dbReference type="NCBI Taxonomy" id="749906"/>
    <lineage>
        <taxon>unclassified sequences</taxon>
        <taxon>metagenomes</taxon>
        <taxon>organismal metagenomes</taxon>
    </lineage>
</organism>
<dbReference type="EMBL" id="AMCI01000269">
    <property type="protein sequence ID" value="EJX10032.1"/>
    <property type="molecule type" value="Genomic_DNA"/>
</dbReference>